<dbReference type="Pfam" id="PF00651">
    <property type="entry name" value="BTB"/>
    <property type="match status" value="1"/>
</dbReference>
<dbReference type="GeneID" id="54576311"/>
<dbReference type="InterPro" id="IPR011333">
    <property type="entry name" value="SKP1/BTB/POZ_sf"/>
</dbReference>
<evidence type="ECO:0000313" key="3">
    <source>
        <dbReference type="Proteomes" id="UP000800094"/>
    </source>
</evidence>
<accession>A0A6A6J1N1</accession>
<reference evidence="2" key="1">
    <citation type="journal article" date="2020" name="Stud. Mycol.">
        <title>101 Dothideomycetes genomes: a test case for predicting lifestyles and emergence of pathogens.</title>
        <authorList>
            <person name="Haridas S."/>
            <person name="Albert R."/>
            <person name="Binder M."/>
            <person name="Bloem J."/>
            <person name="Labutti K."/>
            <person name="Salamov A."/>
            <person name="Andreopoulos B."/>
            <person name="Baker S."/>
            <person name="Barry K."/>
            <person name="Bills G."/>
            <person name="Bluhm B."/>
            <person name="Cannon C."/>
            <person name="Castanera R."/>
            <person name="Culley D."/>
            <person name="Daum C."/>
            <person name="Ezra D."/>
            <person name="Gonzalez J."/>
            <person name="Henrissat B."/>
            <person name="Kuo A."/>
            <person name="Liang C."/>
            <person name="Lipzen A."/>
            <person name="Lutzoni F."/>
            <person name="Magnuson J."/>
            <person name="Mondo S."/>
            <person name="Nolan M."/>
            <person name="Ohm R."/>
            <person name="Pangilinan J."/>
            <person name="Park H.-J."/>
            <person name="Ramirez L."/>
            <person name="Alfaro M."/>
            <person name="Sun H."/>
            <person name="Tritt A."/>
            <person name="Yoshinaga Y."/>
            <person name="Zwiers L.-H."/>
            <person name="Turgeon B."/>
            <person name="Goodwin S."/>
            <person name="Spatafora J."/>
            <person name="Crous P."/>
            <person name="Grigoriev I."/>
        </authorList>
    </citation>
    <scope>NUCLEOTIDE SEQUENCE</scope>
    <source>
        <strain evidence="2">CBS 122368</strain>
    </source>
</reference>
<evidence type="ECO:0000313" key="2">
    <source>
        <dbReference type="EMBL" id="KAF2256257.1"/>
    </source>
</evidence>
<feature type="domain" description="BTB" evidence="1">
    <location>
        <begin position="1"/>
        <end position="66"/>
    </location>
</feature>
<dbReference type="SUPFAM" id="SSF54695">
    <property type="entry name" value="POZ domain"/>
    <property type="match status" value="1"/>
</dbReference>
<dbReference type="InterPro" id="IPR000210">
    <property type="entry name" value="BTB/POZ_dom"/>
</dbReference>
<evidence type="ECO:0000259" key="1">
    <source>
        <dbReference type="PROSITE" id="PS50097"/>
    </source>
</evidence>
<protein>
    <recommendedName>
        <fullName evidence="1">BTB domain-containing protein</fullName>
    </recommendedName>
</protein>
<dbReference type="AlphaFoldDB" id="A0A6A6J1N1"/>
<proteinExistence type="predicted"/>
<dbReference type="PANTHER" id="PTHR47843">
    <property type="entry name" value="BTB DOMAIN-CONTAINING PROTEIN-RELATED"/>
    <property type="match status" value="1"/>
</dbReference>
<name>A0A6A6J1N1_9PLEO</name>
<dbReference type="Proteomes" id="UP000800094">
    <property type="component" value="Unassembled WGS sequence"/>
</dbReference>
<dbReference type="EMBL" id="ML987189">
    <property type="protein sequence ID" value="KAF2256257.1"/>
    <property type="molecule type" value="Genomic_DNA"/>
</dbReference>
<dbReference type="CDD" id="cd18186">
    <property type="entry name" value="BTB_POZ_ZBTB_KLHL-like"/>
    <property type="match status" value="1"/>
</dbReference>
<organism evidence="2 3">
    <name type="scientific">Trematosphaeria pertusa</name>
    <dbReference type="NCBI Taxonomy" id="390896"/>
    <lineage>
        <taxon>Eukaryota</taxon>
        <taxon>Fungi</taxon>
        <taxon>Dikarya</taxon>
        <taxon>Ascomycota</taxon>
        <taxon>Pezizomycotina</taxon>
        <taxon>Dothideomycetes</taxon>
        <taxon>Pleosporomycetidae</taxon>
        <taxon>Pleosporales</taxon>
        <taxon>Massarineae</taxon>
        <taxon>Trematosphaeriaceae</taxon>
        <taxon>Trematosphaeria</taxon>
    </lineage>
</organism>
<dbReference type="RefSeq" id="XP_033691261.1">
    <property type="nucleotide sequence ID" value="XM_033822981.1"/>
</dbReference>
<keyword evidence="3" id="KW-1185">Reference proteome</keyword>
<dbReference type="Gene3D" id="3.30.710.10">
    <property type="entry name" value="Potassium Channel Kv1.1, Chain A"/>
    <property type="match status" value="1"/>
</dbReference>
<gene>
    <name evidence="2" type="ORF">BU26DRAFT_412612</name>
</gene>
<feature type="non-terminal residue" evidence="2">
    <location>
        <position position="1"/>
    </location>
</feature>
<dbReference type="PROSITE" id="PS50097">
    <property type="entry name" value="BTB"/>
    <property type="match status" value="1"/>
</dbReference>
<dbReference type="PANTHER" id="PTHR47843:SF2">
    <property type="entry name" value="BTB DOMAIN-CONTAINING PROTEIN"/>
    <property type="match status" value="1"/>
</dbReference>
<sequence length="228" mass="26481">VEIGPQARKYHVHKALLIHHSDYFRKALSGSWKEAQDGVVRLEDVEPVAFNIFIAWIYGRNLGDDDLDWAELLEDDPGVVCTIGDEYLAMIKAYAFGDRFQATKFRRTVHNLFVGPNVYWLHKSHLYPTAIWAFEHIPASALILQFLVDYQCDSWSETDNDEAIMLEKGLPAAFLRRVMRGLCELKHGSGESLMRNRCYLEHASEEDKERCTKRHMVFEEDIEIRSFE</sequence>
<dbReference type="OrthoDB" id="194443at2759"/>